<dbReference type="STRING" id="768704.Desmer_4479"/>
<proteinExistence type="predicted"/>
<reference evidence="2" key="2">
    <citation type="submission" date="2012-08" db="EMBL/GenBank/DDBJ databases">
        <title>Finished genome of Desulfosporosinus meridiei DSM 13257.</title>
        <authorList>
            <person name="Huntemann M."/>
            <person name="Wei C.-L."/>
            <person name="Han J."/>
            <person name="Detter J.C."/>
            <person name="Han C."/>
            <person name="Davenport K."/>
            <person name="Daligault H."/>
            <person name="Erkkila T."/>
            <person name="Gu W."/>
            <person name="Munk A.C.C."/>
            <person name="Teshima H."/>
            <person name="Xu Y."/>
            <person name="Chain P."/>
            <person name="Tapia R."/>
            <person name="Chen A."/>
            <person name="Krypides N."/>
            <person name="Mavromatis K."/>
            <person name="Markowitz V."/>
            <person name="Szeto E."/>
            <person name="Ivanova N."/>
            <person name="Mikhailova N."/>
            <person name="Ovchinnikova G."/>
            <person name="Pagani I."/>
            <person name="Pati A."/>
            <person name="Goodwin L."/>
            <person name="Peters L."/>
            <person name="Pitluck S."/>
            <person name="Woyke T."/>
            <person name="Pester M."/>
            <person name="Spring S."/>
            <person name="Ollivier B."/>
            <person name="Rattei T."/>
            <person name="Klenk H.-P."/>
            <person name="Wagner M."/>
            <person name="Loy A."/>
        </authorList>
    </citation>
    <scope>NUCLEOTIDE SEQUENCE [LARGE SCALE GENOMIC DNA]</scope>
    <source>
        <strain evidence="2">ATCC BAA-275 / DSM 13257 / NCIMB 13706 / S10</strain>
    </source>
</reference>
<evidence type="ECO:0000313" key="2">
    <source>
        <dbReference type="Proteomes" id="UP000005262"/>
    </source>
</evidence>
<name>J7IX45_DESMD</name>
<gene>
    <name evidence="1" type="ordered locus">Desmer_4479</name>
</gene>
<dbReference type="Proteomes" id="UP000005262">
    <property type="component" value="Chromosome"/>
</dbReference>
<reference evidence="1 2" key="1">
    <citation type="journal article" date="2012" name="J. Bacteriol.">
        <title>Complete genome sequences of Desulfosporosinus orientis DSM765T, Desulfosporosinus youngiae DSM17734T, Desulfosporosinus meridiei DSM13257T, and Desulfosporosinus acidiphilus DSM22704T.</title>
        <authorList>
            <person name="Pester M."/>
            <person name="Brambilla E."/>
            <person name="Alazard D."/>
            <person name="Rattei T."/>
            <person name="Weinmaier T."/>
            <person name="Han J."/>
            <person name="Lucas S."/>
            <person name="Lapidus A."/>
            <person name="Cheng J.F."/>
            <person name="Goodwin L."/>
            <person name="Pitluck S."/>
            <person name="Peters L."/>
            <person name="Ovchinnikova G."/>
            <person name="Teshima H."/>
            <person name="Detter J.C."/>
            <person name="Han C.S."/>
            <person name="Tapia R."/>
            <person name="Land M.L."/>
            <person name="Hauser L."/>
            <person name="Kyrpides N.C."/>
            <person name="Ivanova N.N."/>
            <person name="Pagani I."/>
            <person name="Huntmann M."/>
            <person name="Wei C.L."/>
            <person name="Davenport K.W."/>
            <person name="Daligault H."/>
            <person name="Chain P.S."/>
            <person name="Chen A."/>
            <person name="Mavromatis K."/>
            <person name="Markowitz V."/>
            <person name="Szeto E."/>
            <person name="Mikhailova N."/>
            <person name="Pati A."/>
            <person name="Wagner M."/>
            <person name="Woyke T."/>
            <person name="Ollivier B."/>
            <person name="Klenk H.P."/>
            <person name="Spring S."/>
            <person name="Loy A."/>
        </authorList>
    </citation>
    <scope>NUCLEOTIDE SEQUENCE [LARGE SCALE GENOMIC DNA]</scope>
    <source>
        <strain evidence="2">ATCC BAA-275 / DSM 13257 / NCIMB 13706 / S10</strain>
    </source>
</reference>
<dbReference type="AlphaFoldDB" id="J7IX45"/>
<evidence type="ECO:0000313" key="1">
    <source>
        <dbReference type="EMBL" id="AFQ46285.1"/>
    </source>
</evidence>
<dbReference type="EMBL" id="CP003629">
    <property type="protein sequence ID" value="AFQ46285.1"/>
    <property type="molecule type" value="Genomic_DNA"/>
</dbReference>
<sequence length="35" mass="3862">MNGKEIRVSSKYVKNLGNHQSFTAEAGVTAEIVPW</sequence>
<organism evidence="1 2">
    <name type="scientific">Desulfosporosinus meridiei (strain ATCC BAA-275 / DSM 13257 / KCTC 12902 / NCIMB 13706 / S10)</name>
    <dbReference type="NCBI Taxonomy" id="768704"/>
    <lineage>
        <taxon>Bacteria</taxon>
        <taxon>Bacillati</taxon>
        <taxon>Bacillota</taxon>
        <taxon>Clostridia</taxon>
        <taxon>Eubacteriales</taxon>
        <taxon>Desulfitobacteriaceae</taxon>
        <taxon>Desulfosporosinus</taxon>
    </lineage>
</organism>
<dbReference type="HOGENOM" id="CLU_3364613_0_0_9"/>
<accession>J7IX45</accession>
<dbReference type="KEGG" id="dmi:Desmer_4479"/>
<keyword evidence="2" id="KW-1185">Reference proteome</keyword>
<protein>
    <submittedName>
        <fullName evidence="1">Uncharacterized protein</fullName>
    </submittedName>
</protein>